<dbReference type="EMBL" id="JACOAF010000008">
    <property type="protein sequence ID" value="MBC3538741.1"/>
    <property type="molecule type" value="Genomic_DNA"/>
</dbReference>
<reference evidence="3 4" key="1">
    <citation type="journal article" date="2019" name="Int. J. Syst. Evol. Microbiol.">
        <title>Rufibacter sediminis sp. nov., isolated from freshwater lake sediment.</title>
        <authorList>
            <person name="Qu J.H."/>
            <person name="Zhang L.J."/>
            <person name="Fu Y.H."/>
            <person name="Li H.F."/>
        </authorList>
    </citation>
    <scope>NUCLEOTIDE SEQUENCE [LARGE SCALE GENOMIC DNA]</scope>
    <source>
        <strain evidence="3 4">H-1</strain>
    </source>
</reference>
<feature type="transmembrane region" description="Helical" evidence="1">
    <location>
        <begin position="98"/>
        <end position="120"/>
    </location>
</feature>
<feature type="transmembrane region" description="Helical" evidence="1">
    <location>
        <begin position="126"/>
        <end position="145"/>
    </location>
</feature>
<dbReference type="Proteomes" id="UP000659698">
    <property type="component" value="Unassembled WGS sequence"/>
</dbReference>
<dbReference type="PANTHER" id="PTHR40407:SF1">
    <property type="entry name" value="HEPARAN-ALPHA-GLUCOSAMINIDE N-ACETYLTRANSFERASE CATALYTIC DOMAIN-CONTAINING PROTEIN"/>
    <property type="match status" value="1"/>
</dbReference>
<evidence type="ECO:0000256" key="1">
    <source>
        <dbReference type="SAM" id="Phobius"/>
    </source>
</evidence>
<comment type="caution">
    <text evidence="3">The sequence shown here is derived from an EMBL/GenBank/DDBJ whole genome shotgun (WGS) entry which is preliminary data.</text>
</comment>
<evidence type="ECO:0000313" key="4">
    <source>
        <dbReference type="Proteomes" id="UP000659698"/>
    </source>
</evidence>
<name>A0ABR6VNH6_9BACT</name>
<accession>A0ABR6VNH6</accession>
<feature type="transmembrane region" description="Helical" evidence="1">
    <location>
        <begin position="232"/>
        <end position="250"/>
    </location>
</feature>
<proteinExistence type="predicted"/>
<evidence type="ECO:0000259" key="2">
    <source>
        <dbReference type="Pfam" id="PF07786"/>
    </source>
</evidence>
<sequence>MLRTEASTPLAQARQTRVSSIDVVRGLAIVLMALDHVRDLWHTTSLAQDPLSFDTTTPALFLTRWVTHFCAPTFVFLAGTSAYLSLHRDGDYGRAQRFLLSRGVWLMVLEVTVISFGIWFDIFFRTTMFQVIFAIGFGFVVLAALLRLPARVIGGIGLAILLLHNLLPQVGPAEGMAGKFAYSFLFRQGFFPATEHFAFLVAYPVIPWLGILLLGFGFGPVFRKMAPERRKLLWISAAVALGLFAVLRLVQVYGDPSPWAVQKTALFTFLSFLNVTKYPPSLLYAAMFLGLMFLALVLLERAQNGMARFFTTYGRVPLFFYLAHWYLIHTGMLGLMFWQGLTWQQLPFGTLEFGRPKVGVGVELPYVYLVWIVVVMVLYPACRWYSRYKAAHPQNRWLSYL</sequence>
<feature type="transmembrane region" description="Helical" evidence="1">
    <location>
        <begin position="152"/>
        <end position="170"/>
    </location>
</feature>
<dbReference type="RefSeq" id="WP_186632987.1">
    <property type="nucleotide sequence ID" value="NZ_JACOAF010000008.1"/>
</dbReference>
<keyword evidence="1" id="KW-1133">Transmembrane helix</keyword>
<feature type="transmembrane region" description="Helical" evidence="1">
    <location>
        <begin position="281"/>
        <end position="299"/>
    </location>
</feature>
<dbReference type="Pfam" id="PF07786">
    <property type="entry name" value="HGSNAT_cat"/>
    <property type="match status" value="1"/>
</dbReference>
<keyword evidence="1" id="KW-0812">Transmembrane</keyword>
<feature type="domain" description="Heparan-alpha-glucosaminide N-acetyltransferase catalytic" evidence="2">
    <location>
        <begin position="17"/>
        <end position="240"/>
    </location>
</feature>
<feature type="transmembrane region" description="Helical" evidence="1">
    <location>
        <begin position="65"/>
        <end position="86"/>
    </location>
</feature>
<keyword evidence="1" id="KW-0472">Membrane</keyword>
<feature type="transmembrane region" description="Helical" evidence="1">
    <location>
        <begin position="358"/>
        <end position="379"/>
    </location>
</feature>
<keyword evidence="4" id="KW-1185">Reference proteome</keyword>
<protein>
    <submittedName>
        <fullName evidence="3">DUF1624 domain-containing protein</fullName>
    </submittedName>
</protein>
<gene>
    <name evidence="3" type="ORF">H7U12_03550</name>
</gene>
<feature type="transmembrane region" description="Helical" evidence="1">
    <location>
        <begin position="197"/>
        <end position="220"/>
    </location>
</feature>
<feature type="transmembrane region" description="Helical" evidence="1">
    <location>
        <begin position="319"/>
        <end position="338"/>
    </location>
</feature>
<evidence type="ECO:0000313" key="3">
    <source>
        <dbReference type="EMBL" id="MBC3538741.1"/>
    </source>
</evidence>
<dbReference type="PANTHER" id="PTHR40407">
    <property type="entry name" value="MEMBRANE PROTEIN-LIKE PROTEIN"/>
    <property type="match status" value="1"/>
</dbReference>
<dbReference type="InterPro" id="IPR012429">
    <property type="entry name" value="HGSNAT_cat"/>
</dbReference>
<organism evidence="3 4">
    <name type="scientific">Rufibacter sediminis</name>
    <dbReference type="NCBI Taxonomy" id="2762756"/>
    <lineage>
        <taxon>Bacteria</taxon>
        <taxon>Pseudomonadati</taxon>
        <taxon>Bacteroidota</taxon>
        <taxon>Cytophagia</taxon>
        <taxon>Cytophagales</taxon>
        <taxon>Hymenobacteraceae</taxon>
        <taxon>Rufibacter</taxon>
    </lineage>
</organism>